<sequence length="143" mass="15266">MSRIVSSLPGRIRVRDKTLRNLERLARVERALGGVRGVHNVQTNTGAGSVVLHFDPKQVDVAKLEGEVDAVIDAVLAAPARAPGQRSLRVQVNRYAKMGMIGSLATSLALAATGQKRGHAVSGAIFVACLGVHLGVHRRHLLR</sequence>
<dbReference type="EMBL" id="JBHSOG010000097">
    <property type="protein sequence ID" value="MFC5771626.1"/>
    <property type="molecule type" value="Genomic_DNA"/>
</dbReference>
<protein>
    <submittedName>
        <fullName evidence="1">HMA2 domain-containing protein</fullName>
    </submittedName>
</protein>
<accession>A0ABW1AXH4</accession>
<evidence type="ECO:0000313" key="2">
    <source>
        <dbReference type="Proteomes" id="UP001595974"/>
    </source>
</evidence>
<dbReference type="RefSeq" id="WP_096449466.1">
    <property type="nucleotide sequence ID" value="NZ_JBHSOG010000097.1"/>
</dbReference>
<evidence type="ECO:0000313" key="1">
    <source>
        <dbReference type="EMBL" id="MFC5771626.1"/>
    </source>
</evidence>
<dbReference type="Pfam" id="PF19991">
    <property type="entry name" value="HMA_2"/>
    <property type="match status" value="1"/>
</dbReference>
<dbReference type="Proteomes" id="UP001595974">
    <property type="component" value="Unassembled WGS sequence"/>
</dbReference>
<dbReference type="SUPFAM" id="SSF55008">
    <property type="entry name" value="HMA, heavy metal-associated domain"/>
    <property type="match status" value="1"/>
</dbReference>
<dbReference type="InterPro" id="IPR036163">
    <property type="entry name" value="HMA_dom_sf"/>
</dbReference>
<proteinExistence type="predicted"/>
<name>A0ABW1AXH4_9RHOO</name>
<reference evidence="2" key="1">
    <citation type="journal article" date="2019" name="Int. J. Syst. Evol. Microbiol.">
        <title>The Global Catalogue of Microorganisms (GCM) 10K type strain sequencing project: providing services to taxonomists for standard genome sequencing and annotation.</title>
        <authorList>
            <consortium name="The Broad Institute Genomics Platform"/>
            <consortium name="The Broad Institute Genome Sequencing Center for Infectious Disease"/>
            <person name="Wu L."/>
            <person name="Ma J."/>
        </authorList>
    </citation>
    <scope>NUCLEOTIDE SEQUENCE [LARGE SCALE GENOMIC DNA]</scope>
    <source>
        <strain evidence="2">SHR3</strain>
    </source>
</reference>
<organism evidence="1 2">
    <name type="scientific">Thauera sinica</name>
    <dbReference type="NCBI Taxonomy" id="2665146"/>
    <lineage>
        <taxon>Bacteria</taxon>
        <taxon>Pseudomonadati</taxon>
        <taxon>Pseudomonadota</taxon>
        <taxon>Betaproteobacteria</taxon>
        <taxon>Rhodocyclales</taxon>
        <taxon>Zoogloeaceae</taxon>
        <taxon>Thauera</taxon>
    </lineage>
</organism>
<comment type="caution">
    <text evidence="1">The sequence shown here is derived from an EMBL/GenBank/DDBJ whole genome shotgun (WGS) entry which is preliminary data.</text>
</comment>
<gene>
    <name evidence="1" type="ORF">ACFPTN_19795</name>
</gene>
<dbReference type="Gene3D" id="3.30.70.100">
    <property type="match status" value="1"/>
</dbReference>
<keyword evidence="2" id="KW-1185">Reference proteome</keyword>
<dbReference type="CDD" id="cd00371">
    <property type="entry name" value="HMA"/>
    <property type="match status" value="1"/>
</dbReference>
<dbReference type="InterPro" id="IPR006121">
    <property type="entry name" value="HMA_dom"/>
</dbReference>